<dbReference type="OrthoDB" id="10054079at2759"/>
<evidence type="ECO:0000256" key="1">
    <source>
        <dbReference type="ARBA" id="ARBA00010144"/>
    </source>
</evidence>
<name>A0A7R8WA40_9CRUS</name>
<dbReference type="GO" id="GO:0005634">
    <property type="term" value="C:nucleus"/>
    <property type="evidence" value="ECO:0007669"/>
    <property type="project" value="TreeGrafter"/>
</dbReference>
<sequence length="366" mass="39781">MTVMPTEEENQYLKPEYVTGMPTPLDAANSPLALMARACSKIGADDHSSSRPIIPPLEKKKMEWLRRSPAHSNDRRTPSGDSFHKQLQRSPMASPTDLRINAVDSSSPSPPPTGHRQLRASPRRLSPPRSLPGPSLSPPSSRINSFNPPVDSIVTSSLPPTCVTSAVGFPAIPRPPCFPPAGIPPGFSPMLHPFLLASMARTLPKSFPICSDPFCGFCVLQSQAMLMGLPLSPNNCPNLVKAQGPRQPEPKRKGPKGSRGTSPKASSPPLAPLVCNWLVDGMFCGKSFSSSEDLMCHLRTHTPSPLQMPLPPFLPPHPAMLPHPLGMFPPVTNPTSHDVYREVAMFPCRTDTLRLPEYTDESRILL</sequence>
<dbReference type="PANTHER" id="PTHR12522">
    <property type="entry name" value="ZINC-FINGER PROTEIN NOLZ1-RELATED"/>
    <property type="match status" value="1"/>
</dbReference>
<evidence type="ECO:0000256" key="4">
    <source>
        <dbReference type="ARBA" id="ARBA00022833"/>
    </source>
</evidence>
<keyword evidence="4" id="KW-0862">Zinc</keyword>
<organism evidence="6">
    <name type="scientific">Cyprideis torosa</name>
    <dbReference type="NCBI Taxonomy" id="163714"/>
    <lineage>
        <taxon>Eukaryota</taxon>
        <taxon>Metazoa</taxon>
        <taxon>Ecdysozoa</taxon>
        <taxon>Arthropoda</taxon>
        <taxon>Crustacea</taxon>
        <taxon>Oligostraca</taxon>
        <taxon>Ostracoda</taxon>
        <taxon>Podocopa</taxon>
        <taxon>Podocopida</taxon>
        <taxon>Cytherocopina</taxon>
        <taxon>Cytheroidea</taxon>
        <taxon>Cytherideidae</taxon>
        <taxon>Cyprideis</taxon>
    </lineage>
</organism>
<dbReference type="PROSITE" id="PS50157">
    <property type="entry name" value="ZINC_FINGER_C2H2_2"/>
    <property type="match status" value="1"/>
</dbReference>
<feature type="compositionally biased region" description="Acidic residues" evidence="5">
    <location>
        <begin position="1"/>
        <end position="10"/>
    </location>
</feature>
<feature type="compositionally biased region" description="Basic and acidic residues" evidence="5">
    <location>
        <begin position="57"/>
        <end position="84"/>
    </location>
</feature>
<dbReference type="Gene3D" id="3.30.160.60">
    <property type="entry name" value="Classic Zinc Finger"/>
    <property type="match status" value="1"/>
</dbReference>
<comment type="similarity">
    <text evidence="1">Belongs to the Elbow/Noc family.</text>
</comment>
<dbReference type="GO" id="GO:0045892">
    <property type="term" value="P:negative regulation of DNA-templated transcription"/>
    <property type="evidence" value="ECO:0007669"/>
    <property type="project" value="TreeGrafter"/>
</dbReference>
<evidence type="ECO:0000256" key="2">
    <source>
        <dbReference type="ARBA" id="ARBA00022723"/>
    </source>
</evidence>
<keyword evidence="2" id="KW-0479">Metal-binding</keyword>
<dbReference type="InterPro" id="IPR051520">
    <property type="entry name" value="Elbow/Noc_ZnFinger"/>
</dbReference>
<protein>
    <submittedName>
        <fullName evidence="6">Uncharacterized protein</fullName>
    </submittedName>
</protein>
<dbReference type="InterPro" id="IPR013087">
    <property type="entry name" value="Znf_C2H2_type"/>
</dbReference>
<feature type="region of interest" description="Disordered" evidence="5">
    <location>
        <begin position="1"/>
        <end position="27"/>
    </location>
</feature>
<feature type="region of interest" description="Disordered" evidence="5">
    <location>
        <begin position="42"/>
        <end position="148"/>
    </location>
</feature>
<feature type="region of interest" description="Disordered" evidence="5">
    <location>
        <begin position="238"/>
        <end position="268"/>
    </location>
</feature>
<accession>A0A7R8WA40</accession>
<reference evidence="6" key="1">
    <citation type="submission" date="2020-11" db="EMBL/GenBank/DDBJ databases">
        <authorList>
            <person name="Tran Van P."/>
        </authorList>
    </citation>
    <scope>NUCLEOTIDE SEQUENCE</scope>
</reference>
<evidence type="ECO:0000256" key="5">
    <source>
        <dbReference type="SAM" id="MobiDB-lite"/>
    </source>
</evidence>
<gene>
    <name evidence="6" type="ORF">CTOB1V02_LOCUS5694</name>
</gene>
<dbReference type="PANTHER" id="PTHR12522:SF4">
    <property type="entry name" value="ZINC FINGER PROTEIN ELBOW"/>
    <property type="match status" value="1"/>
</dbReference>
<keyword evidence="3" id="KW-0863">Zinc-finger</keyword>
<evidence type="ECO:0000313" key="6">
    <source>
        <dbReference type="EMBL" id="CAD7227797.1"/>
    </source>
</evidence>
<evidence type="ECO:0000256" key="3">
    <source>
        <dbReference type="ARBA" id="ARBA00022771"/>
    </source>
</evidence>
<proteinExistence type="inferred from homology"/>
<dbReference type="AlphaFoldDB" id="A0A7R8WA40"/>
<dbReference type="EMBL" id="OB661264">
    <property type="protein sequence ID" value="CAD7227797.1"/>
    <property type="molecule type" value="Genomic_DNA"/>
</dbReference>
<dbReference type="GO" id="GO:0008270">
    <property type="term" value="F:zinc ion binding"/>
    <property type="evidence" value="ECO:0007669"/>
    <property type="project" value="UniProtKB-KW"/>
</dbReference>